<gene>
    <name evidence="4" type="ORF">SAMN05216410_2003</name>
</gene>
<name>A0A1G6MY43_9MICO</name>
<evidence type="ECO:0000259" key="3">
    <source>
        <dbReference type="Pfam" id="PF14257"/>
    </source>
</evidence>
<dbReference type="AlphaFoldDB" id="A0A1G6MY43"/>
<feature type="domain" description="DUF4349" evidence="3">
    <location>
        <begin position="57"/>
        <end position="266"/>
    </location>
</feature>
<evidence type="ECO:0000256" key="1">
    <source>
        <dbReference type="SAM" id="MobiDB-lite"/>
    </source>
</evidence>
<dbReference type="EMBL" id="FMYH01000003">
    <property type="protein sequence ID" value="SDC60472.1"/>
    <property type="molecule type" value="Genomic_DNA"/>
</dbReference>
<protein>
    <recommendedName>
        <fullName evidence="3">DUF4349 domain-containing protein</fullName>
    </recommendedName>
</protein>
<keyword evidence="2" id="KW-0472">Membrane</keyword>
<sequence>MLTAAILVGCSQTPTALTTGGSEAAADQGGLRSSYSVAGSAADSAADPVAVSATTQSMITTATVGVVVADPVKAAAAVSELVDQSGGRVSSRNEQAGSSEQDRQAWAELTVRVPAEKLTTTISSLASIGTVENTTISSADVSAQVTDVAARVEALKVSVTRLETLMAQATTTAELLEAESTLTQRQSDLESLQAVRDQLADQVAMSTLTISLTTTPASPVLAPSGFWGGLSAGWDALTTTLNAVVVAIGAALPWLALVGAGYLIYRWVRRRAAATS</sequence>
<evidence type="ECO:0000313" key="4">
    <source>
        <dbReference type="EMBL" id="SDC60472.1"/>
    </source>
</evidence>
<evidence type="ECO:0000313" key="5">
    <source>
        <dbReference type="Proteomes" id="UP000199039"/>
    </source>
</evidence>
<feature type="compositionally biased region" description="Polar residues" evidence="1">
    <location>
        <begin position="87"/>
        <end position="99"/>
    </location>
</feature>
<reference evidence="4 5" key="1">
    <citation type="submission" date="2016-09" db="EMBL/GenBank/DDBJ databases">
        <authorList>
            <person name="Capua I."/>
            <person name="De Benedictis P."/>
            <person name="Joannis T."/>
            <person name="Lombin L.H."/>
            <person name="Cattoli G."/>
        </authorList>
    </citation>
    <scope>NUCLEOTIDE SEQUENCE [LARGE SCALE GENOMIC DNA]</scope>
    <source>
        <strain evidence="4 5">ISLP-3</strain>
    </source>
</reference>
<proteinExistence type="predicted"/>
<dbReference type="STRING" id="1814289.SAMN05216410_2003"/>
<accession>A0A1G6MY43</accession>
<dbReference type="InterPro" id="IPR025645">
    <property type="entry name" value="DUF4349"/>
</dbReference>
<keyword evidence="2" id="KW-1133">Transmembrane helix</keyword>
<dbReference type="Pfam" id="PF14257">
    <property type="entry name" value="DUF4349"/>
    <property type="match status" value="1"/>
</dbReference>
<feature type="region of interest" description="Disordered" evidence="1">
    <location>
        <begin position="83"/>
        <end position="103"/>
    </location>
</feature>
<dbReference type="Proteomes" id="UP000199039">
    <property type="component" value="Unassembled WGS sequence"/>
</dbReference>
<keyword evidence="5" id="KW-1185">Reference proteome</keyword>
<keyword evidence="2" id="KW-0812">Transmembrane</keyword>
<feature type="transmembrane region" description="Helical" evidence="2">
    <location>
        <begin position="243"/>
        <end position="265"/>
    </location>
</feature>
<evidence type="ECO:0000256" key="2">
    <source>
        <dbReference type="SAM" id="Phobius"/>
    </source>
</evidence>
<organism evidence="4 5">
    <name type="scientific">Sanguibacter gelidistatuariae</name>
    <dbReference type="NCBI Taxonomy" id="1814289"/>
    <lineage>
        <taxon>Bacteria</taxon>
        <taxon>Bacillati</taxon>
        <taxon>Actinomycetota</taxon>
        <taxon>Actinomycetes</taxon>
        <taxon>Micrococcales</taxon>
        <taxon>Sanguibacteraceae</taxon>
        <taxon>Sanguibacter</taxon>
    </lineage>
</organism>